<dbReference type="HOGENOM" id="CLU_353295_0_0_9"/>
<dbReference type="eggNOG" id="COG0438">
    <property type="taxonomic scope" value="Bacteria"/>
</dbReference>
<dbReference type="Pfam" id="PF13692">
    <property type="entry name" value="Glyco_trans_1_4"/>
    <property type="match status" value="1"/>
</dbReference>
<keyword evidence="3 5" id="KW-1133">Transmembrane helix</keyword>
<keyword evidence="7" id="KW-0808">Transferase</keyword>
<keyword evidence="8" id="KW-1185">Reference proteome</keyword>
<dbReference type="eggNOG" id="COG3307">
    <property type="taxonomic scope" value="Bacteria"/>
</dbReference>
<dbReference type="GO" id="GO:0016740">
    <property type="term" value="F:transferase activity"/>
    <property type="evidence" value="ECO:0007669"/>
    <property type="project" value="UniProtKB-KW"/>
</dbReference>
<feature type="transmembrane region" description="Helical" evidence="5">
    <location>
        <begin position="93"/>
        <end position="115"/>
    </location>
</feature>
<dbReference type="STRING" id="663278.Ethha_0674"/>
<feature type="transmembrane region" description="Helical" evidence="5">
    <location>
        <begin position="224"/>
        <end position="242"/>
    </location>
</feature>
<reference evidence="7 8" key="1">
    <citation type="submission" date="2010-12" db="EMBL/GenBank/DDBJ databases">
        <title>Complete sequence of Ethanoligenens harbinense YUAN-3.</title>
        <authorList>
            <person name="Lucas S."/>
            <person name="Copeland A."/>
            <person name="Lapidus A."/>
            <person name="Cheng J.-F."/>
            <person name="Bruce D."/>
            <person name="Goodwin L."/>
            <person name="Pitluck S."/>
            <person name="Chertkov O."/>
            <person name="Misra M."/>
            <person name="Detter J.C."/>
            <person name="Han C."/>
            <person name="Tapia R."/>
            <person name="Land M."/>
            <person name="Hauser L."/>
            <person name="Jeffries C."/>
            <person name="Kyrpides N."/>
            <person name="Ivanova N."/>
            <person name="Mikhailova N."/>
            <person name="Wang A."/>
            <person name="Mouttaki H."/>
            <person name="He Z."/>
            <person name="Zhou J."/>
            <person name="Hemme C.L."/>
            <person name="Woyke T."/>
        </authorList>
    </citation>
    <scope>NUCLEOTIDE SEQUENCE [LARGE SCALE GENOMIC DNA]</scope>
    <source>
        <strain evidence="8">DSM 18485 / JCM 12961 / CGMCC 1.5033 / YUAN-3</strain>
    </source>
</reference>
<evidence type="ECO:0000313" key="8">
    <source>
        <dbReference type="Proteomes" id="UP000001551"/>
    </source>
</evidence>
<dbReference type="Gene3D" id="3.40.50.2000">
    <property type="entry name" value="Glycogen Phosphorylase B"/>
    <property type="match status" value="1"/>
</dbReference>
<proteinExistence type="predicted"/>
<keyword evidence="4 5" id="KW-0472">Membrane</keyword>
<comment type="subcellular location">
    <subcellularLocation>
        <location evidence="1">Membrane</location>
        <topology evidence="1">Multi-pass membrane protein</topology>
    </subcellularLocation>
</comment>
<feature type="transmembrane region" description="Helical" evidence="5">
    <location>
        <begin position="38"/>
        <end position="55"/>
    </location>
</feature>
<evidence type="ECO:0000256" key="4">
    <source>
        <dbReference type="ARBA" id="ARBA00023136"/>
    </source>
</evidence>
<evidence type="ECO:0000256" key="5">
    <source>
        <dbReference type="SAM" id="Phobius"/>
    </source>
</evidence>
<feature type="transmembrane region" description="Helical" evidence="5">
    <location>
        <begin position="127"/>
        <end position="150"/>
    </location>
</feature>
<feature type="transmembrane region" description="Helical" evidence="5">
    <location>
        <begin position="346"/>
        <end position="366"/>
    </location>
</feature>
<name>E6U9X7_ETHHY</name>
<protein>
    <submittedName>
        <fullName evidence="7">Glycosyl transferase group 1</fullName>
    </submittedName>
</protein>
<dbReference type="Pfam" id="PF04932">
    <property type="entry name" value="Wzy_C"/>
    <property type="match status" value="1"/>
</dbReference>
<feature type="transmembrane region" description="Helical" evidence="5">
    <location>
        <begin position="67"/>
        <end position="87"/>
    </location>
</feature>
<evidence type="ECO:0000256" key="1">
    <source>
        <dbReference type="ARBA" id="ARBA00004141"/>
    </source>
</evidence>
<keyword evidence="2 5" id="KW-0812">Transmembrane</keyword>
<dbReference type="CDD" id="cd03801">
    <property type="entry name" value="GT4_PimA-like"/>
    <property type="match status" value="1"/>
</dbReference>
<dbReference type="AlphaFoldDB" id="E6U9X7"/>
<accession>E6U9X7</accession>
<dbReference type="InterPro" id="IPR007016">
    <property type="entry name" value="O-antigen_ligase-rel_domated"/>
</dbReference>
<feature type="transmembrane region" description="Helical" evidence="5">
    <location>
        <begin position="403"/>
        <end position="422"/>
    </location>
</feature>
<feature type="transmembrane region" description="Helical" evidence="5">
    <location>
        <begin position="378"/>
        <end position="397"/>
    </location>
</feature>
<dbReference type="SUPFAM" id="SSF53756">
    <property type="entry name" value="UDP-Glycosyltransferase/glycogen phosphorylase"/>
    <property type="match status" value="1"/>
</dbReference>
<dbReference type="PANTHER" id="PTHR37422:SF23">
    <property type="entry name" value="TEICHURONIC ACID BIOSYNTHESIS PROTEIN TUAE"/>
    <property type="match status" value="1"/>
</dbReference>
<organism evidence="7 8">
    <name type="scientific">Ethanoligenens harbinense (strain DSM 18485 / JCM 12961 / CGMCC 1.5033 / YUAN-3)</name>
    <dbReference type="NCBI Taxonomy" id="663278"/>
    <lineage>
        <taxon>Bacteria</taxon>
        <taxon>Bacillati</taxon>
        <taxon>Bacillota</taxon>
        <taxon>Clostridia</taxon>
        <taxon>Eubacteriales</taxon>
        <taxon>Oscillospiraceae</taxon>
        <taxon>Ethanoligenens</taxon>
    </lineage>
</organism>
<gene>
    <name evidence="7" type="ordered locus">Ethha_0674</name>
</gene>
<dbReference type="InterPro" id="IPR051533">
    <property type="entry name" value="WaaL-like"/>
</dbReference>
<dbReference type="PANTHER" id="PTHR37422">
    <property type="entry name" value="TEICHURONIC ACID BIOSYNTHESIS PROTEIN TUAE"/>
    <property type="match status" value="1"/>
</dbReference>
<dbReference type="KEGG" id="eha:Ethha_0674"/>
<feature type="domain" description="O-antigen ligase-related" evidence="6">
    <location>
        <begin position="209"/>
        <end position="354"/>
    </location>
</feature>
<evidence type="ECO:0000256" key="3">
    <source>
        <dbReference type="ARBA" id="ARBA00022989"/>
    </source>
</evidence>
<evidence type="ECO:0000259" key="6">
    <source>
        <dbReference type="Pfam" id="PF04932"/>
    </source>
</evidence>
<sequence>MERMQTLKKTARVLVYLLPVATLLAGHASLPQLPGLPLLNVVLLLLGACFIVYCVGSRRFRLPFGHAAPYAGVLILLAAYGALSLLWAKNMDYSWNIYTYQALGVAAVLCMAAALRQRGQFLRFLDVLTLCYVFTVCVGIYEIFTGHFIFSPSNDQLQLKNAYGLWFPYVTFNNTNDYATYIILFFPFAAYTLTERLRGLWGRAAATALFAAAMFTMFNADPRILYFAIGLVAVAFYVCMAFKPGAGRYARALAGMAAAGVGAVALLGGTMLIKASVFASEINSINMDNHSVSERTMLLFATLRMIPASHFLGVGVGNAAQLMGYFSASIKPFNVHNMTLQLLAEYGILVWVPYVLMLVALLVRFFRYRGGAFRQDALASLCFALVVGLPVIGIASADMTHILAVWPFFGLLFVCLKVLYPYRPPAAGEKARKLLFISFIDFGDFTSGSSVRPQRMAQAFGKLGYAVTVLSGLQNRKRQRWLRVWRVWRTLRDDLPDFCYVEPPSGPFFNLCDHLLLLRLWANGVPIGLFYRDAYWKFADWWGVKGFKRWGLTLMHRFDLIVFRITCTVLFFPTQSMADLFAFPRKAVLPPAGMECSVPPHPPAGKALYVGGVSHFYGTDMLLGAFAILNEELRRPVHLTVVCRKKEMGDFFEPYLGREWLTVLHLSGDAALAPLYAQSDVALYPSRPDRYMDFCMPVKLFEYLSRALPVVCTDCTEAAAFVRENGVGVVTPYNPREYALAVAALFDDPDGLQAMRAHCAEVLRTKHLWRHRAAQAAKIILQARQPAPFAPQPAD</sequence>
<evidence type="ECO:0000256" key="2">
    <source>
        <dbReference type="ARBA" id="ARBA00022692"/>
    </source>
</evidence>
<feature type="transmembrane region" description="Helical" evidence="5">
    <location>
        <begin position="249"/>
        <end position="273"/>
    </location>
</feature>
<evidence type="ECO:0000313" key="7">
    <source>
        <dbReference type="EMBL" id="ADU26243.1"/>
    </source>
</evidence>
<feature type="transmembrane region" description="Helical" evidence="5">
    <location>
        <begin position="200"/>
        <end position="218"/>
    </location>
</feature>
<dbReference type="GO" id="GO:0016020">
    <property type="term" value="C:membrane"/>
    <property type="evidence" value="ECO:0007669"/>
    <property type="project" value="UniProtKB-SubCell"/>
</dbReference>
<dbReference type="Proteomes" id="UP000001551">
    <property type="component" value="Chromosome"/>
</dbReference>
<dbReference type="EMBL" id="CP002400">
    <property type="protein sequence ID" value="ADU26243.1"/>
    <property type="molecule type" value="Genomic_DNA"/>
</dbReference>